<dbReference type="Gene3D" id="2.60.120.630">
    <property type="entry name" value="mth639 domain like"/>
    <property type="match status" value="1"/>
</dbReference>
<dbReference type="PANTHER" id="PTHR40696:SF1">
    <property type="entry name" value="DUF371 DOMAIN-CONTAINING PROTEIN"/>
    <property type="match status" value="1"/>
</dbReference>
<dbReference type="PANTHER" id="PTHR40696">
    <property type="entry name" value="DUF371 FAMILY PROTEIN"/>
    <property type="match status" value="1"/>
</dbReference>
<dbReference type="EMBL" id="QNVH01000060">
    <property type="protein sequence ID" value="TDA37643.1"/>
    <property type="molecule type" value="Genomic_DNA"/>
</dbReference>
<sequence>MALITSGFLRIPSSIRRLTSLSRFSAKSTEFPSKVLFGRGYKKVLVFTLKVTFYAWGDPLIRATHRTTIEVTREPLKSTRGDCVVATRSELALRDLPEDFKRMAKNEGARIGLIIEAGGISEEVWGHGHPSLTFESGRDMVARRSGYVCGRTLMVYSDKAAADLSRDLVRALRGSETKVKLTLIVE</sequence>
<dbReference type="Proteomes" id="UP000315399">
    <property type="component" value="Unassembled WGS sequence"/>
</dbReference>
<name>A0A523B9N0_9CREN</name>
<comment type="caution">
    <text evidence="1">The sequence shown here is derived from an EMBL/GenBank/DDBJ whole genome shotgun (WGS) entry which is preliminary data.</text>
</comment>
<dbReference type="InterPro" id="IPR023131">
    <property type="entry name" value="Mth639-like_dom_sf"/>
</dbReference>
<proteinExistence type="predicted"/>
<dbReference type="Pfam" id="PF04027">
    <property type="entry name" value="DUF371"/>
    <property type="match status" value="1"/>
</dbReference>
<evidence type="ECO:0000313" key="1">
    <source>
        <dbReference type="EMBL" id="TDA37643.1"/>
    </source>
</evidence>
<organism evidence="1 2">
    <name type="scientific">Thermoproteota archaeon</name>
    <dbReference type="NCBI Taxonomy" id="2056631"/>
    <lineage>
        <taxon>Archaea</taxon>
        <taxon>Thermoproteota</taxon>
    </lineage>
</organism>
<dbReference type="AlphaFoldDB" id="A0A523B9N0"/>
<gene>
    <name evidence="1" type="ORF">DSO08_05310</name>
</gene>
<protein>
    <submittedName>
        <fullName evidence="1">DUF371 domain-containing protein</fullName>
    </submittedName>
</protein>
<evidence type="ECO:0000313" key="2">
    <source>
        <dbReference type="Proteomes" id="UP000315399"/>
    </source>
</evidence>
<accession>A0A523B9N0</accession>
<dbReference type="InterPro" id="IPR007171">
    <property type="entry name" value="DUF371"/>
</dbReference>
<reference evidence="1 2" key="1">
    <citation type="journal article" date="2019" name="Nat. Microbiol.">
        <title>Expanding anaerobic alkane metabolism in the domain of Archaea.</title>
        <authorList>
            <person name="Wang Y."/>
            <person name="Wegener G."/>
            <person name="Hou J."/>
            <person name="Wang F."/>
            <person name="Xiao X."/>
        </authorList>
    </citation>
    <scope>NUCLEOTIDE SEQUENCE [LARGE SCALE GENOMIC DNA]</scope>
    <source>
        <strain evidence="1">WYZ-LMO10</strain>
    </source>
</reference>